<proteinExistence type="inferred from homology"/>
<keyword evidence="17" id="KW-1185">Reference proteome</keyword>
<evidence type="ECO:0000256" key="9">
    <source>
        <dbReference type="ARBA" id="ARBA00022848"/>
    </source>
</evidence>
<sequence length="153" mass="17037">LPYTDAVVHEIQRFITLVPLALPHTVAKATPFRQDLTPPLHLVLPQGTTIYPLLNSVLHDSKEFPNPLELDPGHFLNENGTFKKSEFFVPFSAGKRICPGEGLARLEIFLLIATILQNFTLKPVIDPRELNLTLTLSGTTNVPPAYQLHALPR</sequence>
<evidence type="ECO:0000256" key="12">
    <source>
        <dbReference type="ARBA" id="ARBA00023033"/>
    </source>
</evidence>
<dbReference type="GO" id="GO:0005789">
    <property type="term" value="C:endoplasmic reticulum membrane"/>
    <property type="evidence" value="ECO:0007669"/>
    <property type="project" value="UniProtKB-SubCell"/>
</dbReference>
<dbReference type="FunFam" id="1.10.630.10:FF:000238">
    <property type="entry name" value="Cytochrome P450 2A6"/>
    <property type="match status" value="1"/>
</dbReference>
<keyword evidence="8" id="KW-0256">Endoplasmic reticulum</keyword>
<dbReference type="InterPro" id="IPR036396">
    <property type="entry name" value="Cyt_P450_sf"/>
</dbReference>
<evidence type="ECO:0000256" key="4">
    <source>
        <dbReference type="ARBA" id="ARBA00010617"/>
    </source>
</evidence>
<keyword evidence="11 14" id="KW-0408">Iron</keyword>
<evidence type="ECO:0000256" key="7">
    <source>
        <dbReference type="ARBA" id="ARBA00022723"/>
    </source>
</evidence>
<keyword evidence="6 14" id="KW-0349">Heme</keyword>
<evidence type="ECO:0000313" key="16">
    <source>
        <dbReference type="EMBL" id="NXX84516.1"/>
    </source>
</evidence>
<dbReference type="SUPFAM" id="SSF48264">
    <property type="entry name" value="Cytochrome P450"/>
    <property type="match status" value="1"/>
</dbReference>
<keyword evidence="9" id="KW-0492">Microsome</keyword>
<comment type="cofactor">
    <cofactor evidence="1 14">
        <name>heme</name>
        <dbReference type="ChEBI" id="CHEBI:30413"/>
    </cofactor>
</comment>
<evidence type="ECO:0000256" key="2">
    <source>
        <dbReference type="ARBA" id="ARBA00004174"/>
    </source>
</evidence>
<comment type="caution">
    <text evidence="16">The sequence shown here is derived from an EMBL/GenBank/DDBJ whole genome shotgun (WGS) entry which is preliminary data.</text>
</comment>
<dbReference type="EMBL" id="WBNH01010334">
    <property type="protein sequence ID" value="NXX84516.1"/>
    <property type="molecule type" value="Genomic_DNA"/>
</dbReference>
<dbReference type="GO" id="GO:0019373">
    <property type="term" value="P:epoxygenase P450 pathway"/>
    <property type="evidence" value="ECO:0007669"/>
    <property type="project" value="TreeGrafter"/>
</dbReference>
<keyword evidence="13" id="KW-0472">Membrane</keyword>
<dbReference type="GO" id="GO:0016712">
    <property type="term" value="F:oxidoreductase activity, acting on paired donors, with incorporation or reduction of molecular oxygen, reduced flavin or flavoprotein as one donor, and incorporation of one atom of oxygen"/>
    <property type="evidence" value="ECO:0007669"/>
    <property type="project" value="UniProtKB-EC"/>
</dbReference>
<gene>
    <name evidence="16" type="primary">Cyp2c8</name>
    <name evidence="16" type="ORF">UROIND_R00771</name>
</gene>
<dbReference type="PRINTS" id="PR00463">
    <property type="entry name" value="EP450I"/>
</dbReference>
<evidence type="ECO:0000313" key="17">
    <source>
        <dbReference type="Proteomes" id="UP000654395"/>
    </source>
</evidence>
<dbReference type="OrthoDB" id="2789670at2759"/>
<evidence type="ECO:0000256" key="10">
    <source>
        <dbReference type="ARBA" id="ARBA00023002"/>
    </source>
</evidence>
<organism evidence="16 17">
    <name type="scientific">Urocolius indicus</name>
    <name type="common">Red-faced mousebird</name>
    <name type="synonym">Colius indicus</name>
    <dbReference type="NCBI Taxonomy" id="458196"/>
    <lineage>
        <taxon>Eukaryota</taxon>
        <taxon>Metazoa</taxon>
        <taxon>Chordata</taxon>
        <taxon>Craniata</taxon>
        <taxon>Vertebrata</taxon>
        <taxon>Euteleostomi</taxon>
        <taxon>Archelosauria</taxon>
        <taxon>Archosauria</taxon>
        <taxon>Dinosauria</taxon>
        <taxon>Saurischia</taxon>
        <taxon>Theropoda</taxon>
        <taxon>Coelurosauria</taxon>
        <taxon>Aves</taxon>
        <taxon>Neognathae</taxon>
        <taxon>Neoaves</taxon>
        <taxon>Telluraves</taxon>
        <taxon>Coraciimorphae</taxon>
        <taxon>Coliiformes</taxon>
        <taxon>Coliidae</taxon>
        <taxon>Urocolius</taxon>
    </lineage>
</organism>
<accession>A0A852L398</accession>
<evidence type="ECO:0000256" key="3">
    <source>
        <dbReference type="ARBA" id="ARBA00004406"/>
    </source>
</evidence>
<dbReference type="InterPro" id="IPR002401">
    <property type="entry name" value="Cyt_P450_E_grp-I"/>
</dbReference>
<keyword evidence="12 15" id="KW-0503">Monooxygenase</keyword>
<evidence type="ECO:0000256" key="1">
    <source>
        <dbReference type="ARBA" id="ARBA00001971"/>
    </source>
</evidence>
<dbReference type="InterPro" id="IPR001128">
    <property type="entry name" value="Cyt_P450"/>
</dbReference>
<evidence type="ECO:0000256" key="13">
    <source>
        <dbReference type="ARBA" id="ARBA00023136"/>
    </source>
</evidence>
<dbReference type="PRINTS" id="PR00385">
    <property type="entry name" value="P450"/>
</dbReference>
<evidence type="ECO:0000256" key="8">
    <source>
        <dbReference type="ARBA" id="ARBA00022824"/>
    </source>
</evidence>
<protein>
    <recommendedName>
        <fullName evidence="5">unspecific monooxygenase</fullName>
        <ecNumber evidence="5">1.14.14.1</ecNumber>
    </recommendedName>
</protein>
<dbReference type="PANTHER" id="PTHR24300">
    <property type="entry name" value="CYTOCHROME P450 508A4-RELATED"/>
    <property type="match status" value="1"/>
</dbReference>
<dbReference type="GO" id="GO:0008392">
    <property type="term" value="F:arachidonate epoxygenase activity"/>
    <property type="evidence" value="ECO:0007669"/>
    <property type="project" value="TreeGrafter"/>
</dbReference>
<feature type="non-terminal residue" evidence="16">
    <location>
        <position position="1"/>
    </location>
</feature>
<dbReference type="PROSITE" id="PS00086">
    <property type="entry name" value="CYTOCHROME_P450"/>
    <property type="match status" value="1"/>
</dbReference>
<feature type="non-terminal residue" evidence="16">
    <location>
        <position position="153"/>
    </location>
</feature>
<comment type="subcellular location">
    <subcellularLocation>
        <location evidence="3">Endoplasmic reticulum membrane</location>
        <topology evidence="3">Peripheral membrane protein</topology>
    </subcellularLocation>
    <subcellularLocation>
        <location evidence="2">Microsome membrane</location>
        <topology evidence="2">Peripheral membrane protein</topology>
    </subcellularLocation>
</comment>
<dbReference type="AlphaFoldDB" id="A0A852L398"/>
<dbReference type="GO" id="GO:0020037">
    <property type="term" value="F:heme binding"/>
    <property type="evidence" value="ECO:0007669"/>
    <property type="project" value="InterPro"/>
</dbReference>
<keyword evidence="7 14" id="KW-0479">Metal-binding</keyword>
<dbReference type="Gene3D" id="1.10.630.10">
    <property type="entry name" value="Cytochrome P450"/>
    <property type="match status" value="1"/>
</dbReference>
<dbReference type="InterPro" id="IPR017972">
    <property type="entry name" value="Cyt_P450_CS"/>
</dbReference>
<dbReference type="PANTHER" id="PTHR24300:SF356">
    <property type="entry name" value="CYTOCHROME P450 2E1"/>
    <property type="match status" value="1"/>
</dbReference>
<dbReference type="InterPro" id="IPR050182">
    <property type="entry name" value="Cytochrome_P450_fam2"/>
</dbReference>
<reference evidence="16" key="1">
    <citation type="submission" date="2020-02" db="EMBL/GenBank/DDBJ databases">
        <title>Bird 10,000 Genomes (B10K) Project - Family phase.</title>
        <authorList>
            <person name="Zhang G."/>
        </authorList>
    </citation>
    <scope>NUCLEOTIDE SEQUENCE</scope>
    <source>
        <strain evidence="16">B10K-DU-030-59</strain>
    </source>
</reference>
<dbReference type="GO" id="GO:0005506">
    <property type="term" value="F:iron ion binding"/>
    <property type="evidence" value="ECO:0007669"/>
    <property type="project" value="InterPro"/>
</dbReference>
<dbReference type="GO" id="GO:0006805">
    <property type="term" value="P:xenobiotic metabolic process"/>
    <property type="evidence" value="ECO:0007669"/>
    <property type="project" value="TreeGrafter"/>
</dbReference>
<dbReference type="Proteomes" id="UP000654395">
    <property type="component" value="Unassembled WGS sequence"/>
</dbReference>
<feature type="binding site" description="axial binding residue" evidence="14">
    <location>
        <position position="98"/>
    </location>
    <ligand>
        <name>heme</name>
        <dbReference type="ChEBI" id="CHEBI:30413"/>
    </ligand>
    <ligandPart>
        <name>Fe</name>
        <dbReference type="ChEBI" id="CHEBI:18248"/>
    </ligandPart>
</feature>
<dbReference type="Pfam" id="PF00067">
    <property type="entry name" value="p450"/>
    <property type="match status" value="1"/>
</dbReference>
<comment type="similarity">
    <text evidence="4 15">Belongs to the cytochrome P450 family.</text>
</comment>
<evidence type="ECO:0000256" key="15">
    <source>
        <dbReference type="RuleBase" id="RU000461"/>
    </source>
</evidence>
<keyword evidence="10 15" id="KW-0560">Oxidoreductase</keyword>
<dbReference type="EC" id="1.14.14.1" evidence="5"/>
<evidence type="ECO:0000256" key="11">
    <source>
        <dbReference type="ARBA" id="ARBA00023004"/>
    </source>
</evidence>
<evidence type="ECO:0000256" key="14">
    <source>
        <dbReference type="PIRSR" id="PIRSR602401-1"/>
    </source>
</evidence>
<evidence type="ECO:0000256" key="6">
    <source>
        <dbReference type="ARBA" id="ARBA00022617"/>
    </source>
</evidence>
<name>A0A852L398_UROIN</name>
<evidence type="ECO:0000256" key="5">
    <source>
        <dbReference type="ARBA" id="ARBA00012109"/>
    </source>
</evidence>